<dbReference type="EMBL" id="UZAF01021925">
    <property type="protein sequence ID" value="VDO81941.1"/>
    <property type="molecule type" value="Genomic_DNA"/>
</dbReference>
<name>A0A0N4X739_HAEPC</name>
<gene>
    <name evidence="1" type="ORF">HPLM_LOCUS20173</name>
</gene>
<keyword evidence="2" id="KW-1185">Reference proteome</keyword>
<reference evidence="3" key="1">
    <citation type="submission" date="2017-02" db="UniProtKB">
        <authorList>
            <consortium name="WormBaseParasite"/>
        </authorList>
    </citation>
    <scope>IDENTIFICATION</scope>
</reference>
<organism evidence="3">
    <name type="scientific">Haemonchus placei</name>
    <name type="common">Barber's pole worm</name>
    <dbReference type="NCBI Taxonomy" id="6290"/>
    <lineage>
        <taxon>Eukaryota</taxon>
        <taxon>Metazoa</taxon>
        <taxon>Ecdysozoa</taxon>
        <taxon>Nematoda</taxon>
        <taxon>Chromadorea</taxon>
        <taxon>Rhabditida</taxon>
        <taxon>Rhabditina</taxon>
        <taxon>Rhabditomorpha</taxon>
        <taxon>Strongyloidea</taxon>
        <taxon>Trichostrongylidae</taxon>
        <taxon>Haemonchus</taxon>
    </lineage>
</organism>
<dbReference type="WBParaSite" id="HPLM_0002018101-mRNA-1">
    <property type="protein sequence ID" value="HPLM_0002018101-mRNA-1"/>
    <property type="gene ID" value="HPLM_0002018101"/>
</dbReference>
<sequence>MYSPGGDLGERLGNDRPHLTIIRNQFGQCAYATVASYDELFMRQVTRKILVTHAIVIRCLFSATHSEIKDYTID</sequence>
<reference evidence="1 2" key="2">
    <citation type="submission" date="2018-11" db="EMBL/GenBank/DDBJ databases">
        <authorList>
            <consortium name="Pathogen Informatics"/>
        </authorList>
    </citation>
    <scope>NUCLEOTIDE SEQUENCE [LARGE SCALE GENOMIC DNA]</scope>
    <source>
        <strain evidence="1 2">MHpl1</strain>
    </source>
</reference>
<evidence type="ECO:0000313" key="3">
    <source>
        <dbReference type="WBParaSite" id="HPLM_0002018101-mRNA-1"/>
    </source>
</evidence>
<evidence type="ECO:0000313" key="1">
    <source>
        <dbReference type="EMBL" id="VDO81941.1"/>
    </source>
</evidence>
<dbReference type="AlphaFoldDB" id="A0A0N4X739"/>
<evidence type="ECO:0000313" key="2">
    <source>
        <dbReference type="Proteomes" id="UP000268014"/>
    </source>
</evidence>
<accession>A0A0N4X739</accession>
<dbReference type="Proteomes" id="UP000268014">
    <property type="component" value="Unassembled WGS sequence"/>
</dbReference>
<protein>
    <submittedName>
        <fullName evidence="3">RNA-directed DNA polymerase</fullName>
    </submittedName>
</protein>
<proteinExistence type="predicted"/>